<dbReference type="Proteomes" id="UP000095023">
    <property type="component" value="Unassembled WGS sequence"/>
</dbReference>
<organism evidence="2 3">
    <name type="scientific">Tortispora caseinolytica NRRL Y-17796</name>
    <dbReference type="NCBI Taxonomy" id="767744"/>
    <lineage>
        <taxon>Eukaryota</taxon>
        <taxon>Fungi</taxon>
        <taxon>Dikarya</taxon>
        <taxon>Ascomycota</taxon>
        <taxon>Saccharomycotina</taxon>
        <taxon>Trigonopsidomycetes</taxon>
        <taxon>Trigonopsidales</taxon>
        <taxon>Trigonopsidaceae</taxon>
        <taxon>Tortispora</taxon>
    </lineage>
</organism>
<proteinExistence type="predicted"/>
<reference evidence="3" key="1">
    <citation type="submission" date="2016-02" db="EMBL/GenBank/DDBJ databases">
        <title>Comparative genomics of biotechnologically important yeasts.</title>
        <authorList>
            <consortium name="DOE Joint Genome Institute"/>
            <person name="Riley R."/>
            <person name="Haridas S."/>
            <person name="Wolfe K.H."/>
            <person name="Lopes M.R."/>
            <person name="Hittinger C.T."/>
            <person name="Goker M."/>
            <person name="Salamov A."/>
            <person name="Wisecaver J."/>
            <person name="Long T.M."/>
            <person name="Aerts A.L."/>
            <person name="Barry K."/>
            <person name="Choi C."/>
            <person name="Clum A."/>
            <person name="Coughlan A.Y."/>
            <person name="Deshpande S."/>
            <person name="Douglass A.P."/>
            <person name="Hanson S.J."/>
            <person name="Klenk H.-P."/>
            <person name="Labutti K."/>
            <person name="Lapidus A."/>
            <person name="Lindquist E."/>
            <person name="Lipzen A."/>
            <person name="Meier-Kolthoff J.P."/>
            <person name="Ohm R.A."/>
            <person name="Otillar R.P."/>
            <person name="Pangilinan J."/>
            <person name="Peng Y."/>
            <person name="Rokas A."/>
            <person name="Rosa C.A."/>
            <person name="Scheuner C."/>
            <person name="Sibirny A.A."/>
            <person name="Slot J.C."/>
            <person name="Stielow J.B."/>
            <person name="Sun H."/>
            <person name="Kurtzman C.P."/>
            <person name="Blackwell M."/>
            <person name="Jeffries T.W."/>
            <person name="Grigoriev I.V."/>
        </authorList>
    </citation>
    <scope>NUCLEOTIDE SEQUENCE [LARGE SCALE GENOMIC DNA]</scope>
    <source>
        <strain evidence="3">NRRL Y-17796</strain>
    </source>
</reference>
<dbReference type="AlphaFoldDB" id="A0A1E4TI35"/>
<feature type="compositionally biased region" description="Low complexity" evidence="1">
    <location>
        <begin position="144"/>
        <end position="153"/>
    </location>
</feature>
<sequence>MSAADKRTASADPPKAFAPLGYPIPVPTTKIYPDQFHNDEYLPTFPERAPVLQRVPLAATFIDTENLRPTDPANVQAPSLSADFGIMLSTKHSLRSIPIRLSGKVVSSIDDNDTILSPSVKKRPTTSNPIQQPPPQLPSDLRPSSSSENIPSSLTDLPSSAPEPSSDQDTPSSAQPAEPPSKKKKQESSAKSTPKRKTKRSTK</sequence>
<protein>
    <submittedName>
        <fullName evidence="2">Uncharacterized protein</fullName>
    </submittedName>
</protein>
<evidence type="ECO:0000256" key="1">
    <source>
        <dbReference type="SAM" id="MobiDB-lite"/>
    </source>
</evidence>
<feature type="compositionally biased region" description="Basic residues" evidence="1">
    <location>
        <begin position="193"/>
        <end position="203"/>
    </location>
</feature>
<dbReference type="EMBL" id="KV453842">
    <property type="protein sequence ID" value="ODV91415.1"/>
    <property type="molecule type" value="Genomic_DNA"/>
</dbReference>
<evidence type="ECO:0000313" key="2">
    <source>
        <dbReference type="EMBL" id="ODV91415.1"/>
    </source>
</evidence>
<evidence type="ECO:0000313" key="3">
    <source>
        <dbReference type="Proteomes" id="UP000095023"/>
    </source>
</evidence>
<accession>A0A1E4TI35</accession>
<feature type="compositionally biased region" description="Polar residues" evidence="1">
    <location>
        <begin position="154"/>
        <end position="170"/>
    </location>
</feature>
<gene>
    <name evidence="2" type="ORF">CANCADRAFT_148252</name>
</gene>
<keyword evidence="3" id="KW-1185">Reference proteome</keyword>
<name>A0A1E4TI35_9ASCO</name>
<feature type="region of interest" description="Disordered" evidence="1">
    <location>
        <begin position="110"/>
        <end position="203"/>
    </location>
</feature>